<proteinExistence type="predicted"/>
<comment type="caution">
    <text evidence="1">The sequence shown here is derived from an EMBL/GenBank/DDBJ whole genome shotgun (WGS) entry which is preliminary data.</text>
</comment>
<organism evidence="1 2">
    <name type="scientific">Pseudomonas syringae pv. japonica str. M301072</name>
    <dbReference type="NCBI Taxonomy" id="629262"/>
    <lineage>
        <taxon>Bacteria</taxon>
        <taxon>Pseudomonadati</taxon>
        <taxon>Pseudomonadota</taxon>
        <taxon>Gammaproteobacteria</taxon>
        <taxon>Pseudomonadales</taxon>
        <taxon>Pseudomonadaceae</taxon>
        <taxon>Pseudomonas</taxon>
        <taxon>Pseudomonas syringae</taxon>
    </lineage>
</organism>
<feature type="non-terminal residue" evidence="1">
    <location>
        <position position="37"/>
    </location>
</feature>
<evidence type="ECO:0000313" key="1">
    <source>
        <dbReference type="EMBL" id="EGH32269.1"/>
    </source>
</evidence>
<keyword evidence="1" id="KW-0449">Lipoprotein</keyword>
<dbReference type="PROSITE" id="PS51257">
    <property type="entry name" value="PROKAR_LIPOPROTEIN"/>
    <property type="match status" value="1"/>
</dbReference>
<dbReference type="HOGENOM" id="CLU_3352928_0_0_6"/>
<protein>
    <submittedName>
        <fullName evidence="1">Putative lipoprotein</fullName>
    </submittedName>
</protein>
<dbReference type="AlphaFoldDB" id="F3FPX7"/>
<name>F3FPX7_PSESX</name>
<reference evidence="1 2" key="1">
    <citation type="journal article" date="2011" name="PLoS Pathog.">
        <title>Dynamic evolution of pathogenicity revealed by sequencing and comparative genomics of 19 Pseudomonas syringae isolates.</title>
        <authorList>
            <person name="Baltrus D.A."/>
            <person name="Nishimura M.T."/>
            <person name="Romanchuk A."/>
            <person name="Chang J.H."/>
            <person name="Mukhtar M.S."/>
            <person name="Cherkis K."/>
            <person name="Roach J."/>
            <person name="Grant S.R."/>
            <person name="Jones C.D."/>
            <person name="Dangl J.L."/>
        </authorList>
    </citation>
    <scope>NUCLEOTIDE SEQUENCE [LARGE SCALE GENOMIC DNA]</scope>
    <source>
        <strain evidence="2">M301072PT</strain>
    </source>
</reference>
<gene>
    <name evidence="1" type="ORF">PSYJA_26250</name>
</gene>
<dbReference type="Proteomes" id="UP000004471">
    <property type="component" value="Unassembled WGS sequence"/>
</dbReference>
<evidence type="ECO:0000313" key="2">
    <source>
        <dbReference type="Proteomes" id="UP000004471"/>
    </source>
</evidence>
<dbReference type="EMBL" id="AEAH01001189">
    <property type="protein sequence ID" value="EGH32269.1"/>
    <property type="molecule type" value="Genomic_DNA"/>
</dbReference>
<accession>F3FPX7</accession>
<sequence>MSMLRRILFGLLAVSSLTLVGCAHSPQQLSPTPKLNA</sequence>